<dbReference type="AlphaFoldDB" id="A0A835P8B6"/>
<accession>A0A835P8B6</accession>
<sequence length="112" mass="12640">MGNWVEDEAGISEVAIKHYQMLRLDSPVAENDSLLKSILSLAPFVAKGETWAWKYVFLPVGTTWAYLGEFDDYKGLDEQGSYAATIMESSNNYCVVCNWMSRHGVLKRPEAK</sequence>
<evidence type="ECO:0000313" key="2">
    <source>
        <dbReference type="Proteomes" id="UP000639772"/>
    </source>
</evidence>
<organism evidence="1 2">
    <name type="scientific">Vanilla planifolia</name>
    <name type="common">Vanilla</name>
    <dbReference type="NCBI Taxonomy" id="51239"/>
    <lineage>
        <taxon>Eukaryota</taxon>
        <taxon>Viridiplantae</taxon>
        <taxon>Streptophyta</taxon>
        <taxon>Embryophyta</taxon>
        <taxon>Tracheophyta</taxon>
        <taxon>Spermatophyta</taxon>
        <taxon>Magnoliopsida</taxon>
        <taxon>Liliopsida</taxon>
        <taxon>Asparagales</taxon>
        <taxon>Orchidaceae</taxon>
        <taxon>Vanilloideae</taxon>
        <taxon>Vanilleae</taxon>
        <taxon>Vanilla</taxon>
    </lineage>
</organism>
<reference evidence="1 2" key="1">
    <citation type="journal article" date="2020" name="Nat. Food">
        <title>A phased Vanilla planifolia genome enables genetic improvement of flavour and production.</title>
        <authorList>
            <person name="Hasing T."/>
            <person name="Tang H."/>
            <person name="Brym M."/>
            <person name="Khazi F."/>
            <person name="Huang T."/>
            <person name="Chambers A.H."/>
        </authorList>
    </citation>
    <scope>NUCLEOTIDE SEQUENCE [LARGE SCALE GENOMIC DNA]</scope>
    <source>
        <tissue evidence="1">Leaf</tissue>
    </source>
</reference>
<evidence type="ECO:0000313" key="1">
    <source>
        <dbReference type="EMBL" id="KAG0447376.1"/>
    </source>
</evidence>
<gene>
    <name evidence="1" type="ORF">HPP92_028367</name>
</gene>
<proteinExistence type="predicted"/>
<comment type="caution">
    <text evidence="1">The sequence shown here is derived from an EMBL/GenBank/DDBJ whole genome shotgun (WGS) entry which is preliminary data.</text>
</comment>
<dbReference type="EMBL" id="JADCNM010000467">
    <property type="protein sequence ID" value="KAG0447376.1"/>
    <property type="molecule type" value="Genomic_DNA"/>
</dbReference>
<name>A0A835P8B6_VANPL</name>
<dbReference type="Proteomes" id="UP000639772">
    <property type="component" value="Unassembled WGS sequence"/>
</dbReference>
<protein>
    <submittedName>
        <fullName evidence="1">Uncharacterized protein</fullName>
    </submittedName>
</protein>